<evidence type="ECO:0000259" key="12">
    <source>
        <dbReference type="Pfam" id="PF01070"/>
    </source>
</evidence>
<dbReference type="SUPFAM" id="SSF51395">
    <property type="entry name" value="FMN-linked oxidoreductases"/>
    <property type="match status" value="1"/>
</dbReference>
<evidence type="ECO:0000256" key="2">
    <source>
        <dbReference type="ARBA" id="ARBA00022490"/>
    </source>
</evidence>
<dbReference type="Gene3D" id="3.20.20.70">
    <property type="entry name" value="Aldolase class I"/>
    <property type="match status" value="1"/>
</dbReference>
<keyword evidence="3 11" id="KW-0285">Flavoprotein</keyword>
<evidence type="ECO:0000256" key="8">
    <source>
        <dbReference type="ARBA" id="ARBA00023229"/>
    </source>
</evidence>
<dbReference type="PIRSF" id="PIRSF003314">
    <property type="entry name" value="IPP_isomerase"/>
    <property type="match status" value="1"/>
</dbReference>
<dbReference type="GO" id="GO:0016491">
    <property type="term" value="F:oxidoreductase activity"/>
    <property type="evidence" value="ECO:0007669"/>
    <property type="project" value="InterPro"/>
</dbReference>
<keyword evidence="14" id="KW-1185">Reference proteome</keyword>
<dbReference type="NCBIfam" id="TIGR02151">
    <property type="entry name" value="IPP_isom_2"/>
    <property type="match status" value="1"/>
</dbReference>
<keyword evidence="6 11" id="KW-0460">Magnesium</keyword>
<feature type="binding site" evidence="11">
    <location>
        <position position="215"/>
    </location>
    <ligand>
        <name>FMN</name>
        <dbReference type="ChEBI" id="CHEBI:58210"/>
    </ligand>
</feature>
<dbReference type="OrthoDB" id="9795032at2"/>
<dbReference type="GO" id="GO:0000287">
    <property type="term" value="F:magnesium ion binding"/>
    <property type="evidence" value="ECO:0007669"/>
    <property type="project" value="UniProtKB-UniRule"/>
</dbReference>
<evidence type="ECO:0000256" key="9">
    <source>
        <dbReference type="ARBA" id="ARBA00023235"/>
    </source>
</evidence>
<reference evidence="13 14" key="1">
    <citation type="submission" date="2016-02" db="EMBL/GenBank/DDBJ databases">
        <authorList>
            <person name="Wen L."/>
            <person name="He K."/>
            <person name="Yang H."/>
        </authorList>
    </citation>
    <scope>NUCLEOTIDE SEQUENCE [LARGE SCALE GENOMIC DNA]</scope>
    <source>
        <strain evidence="13">Trichococcus palustris</strain>
    </source>
</reference>
<comment type="function">
    <text evidence="11">Involved in the biosynthesis of isoprenoids. Catalyzes the 1,3-allylic rearrangement of the homoallylic substrate isopentenyl (IPP) to its allylic isomer, dimethylallyl diphosphate (DMAPP).</text>
</comment>
<dbReference type="InterPro" id="IPR000262">
    <property type="entry name" value="FMN-dep_DH"/>
</dbReference>
<dbReference type="STRING" id="140314.SAMN04488076_102204"/>
<dbReference type="GO" id="GO:0070402">
    <property type="term" value="F:NADPH binding"/>
    <property type="evidence" value="ECO:0007669"/>
    <property type="project" value="UniProtKB-UniRule"/>
</dbReference>
<dbReference type="Proteomes" id="UP000242754">
    <property type="component" value="Unassembled WGS sequence"/>
</dbReference>
<accession>A0A143Y6C6</accession>
<dbReference type="RefSeq" id="WP_087029799.1">
    <property type="nucleotide sequence ID" value="NZ_FJNE01000001.1"/>
</dbReference>
<feature type="binding site" evidence="11">
    <location>
        <begin position="282"/>
        <end position="283"/>
    </location>
    <ligand>
        <name>FMN</name>
        <dbReference type="ChEBI" id="CHEBI:58210"/>
    </ligand>
</feature>
<evidence type="ECO:0000256" key="6">
    <source>
        <dbReference type="ARBA" id="ARBA00022842"/>
    </source>
</evidence>
<comment type="subcellular location">
    <subcellularLocation>
        <location evidence="11">Cytoplasm</location>
    </subcellularLocation>
</comment>
<evidence type="ECO:0000256" key="5">
    <source>
        <dbReference type="ARBA" id="ARBA00022723"/>
    </source>
</evidence>
<dbReference type="GO" id="GO:0004452">
    <property type="term" value="F:isopentenyl-diphosphate delta-isomerase activity"/>
    <property type="evidence" value="ECO:0007669"/>
    <property type="project" value="UniProtKB-UniRule"/>
</dbReference>
<dbReference type="GO" id="GO:0005737">
    <property type="term" value="C:cytoplasm"/>
    <property type="evidence" value="ECO:0007669"/>
    <property type="project" value="UniProtKB-SubCell"/>
</dbReference>
<organism evidence="13 14">
    <name type="scientific">Trichococcus palustris</name>
    <dbReference type="NCBI Taxonomy" id="140314"/>
    <lineage>
        <taxon>Bacteria</taxon>
        <taxon>Bacillati</taxon>
        <taxon>Bacillota</taxon>
        <taxon>Bacilli</taxon>
        <taxon>Lactobacillales</taxon>
        <taxon>Carnobacteriaceae</taxon>
        <taxon>Trichococcus</taxon>
    </lineage>
</organism>
<name>A0A143Y6C6_9LACT</name>
<keyword evidence="5 11" id="KW-0479">Metal-binding</keyword>
<evidence type="ECO:0000256" key="1">
    <source>
        <dbReference type="ARBA" id="ARBA00001917"/>
    </source>
</evidence>
<dbReference type="HAMAP" id="MF_00354">
    <property type="entry name" value="Idi_2"/>
    <property type="match status" value="1"/>
</dbReference>
<dbReference type="InterPro" id="IPR011179">
    <property type="entry name" value="IPdP_isomerase"/>
</dbReference>
<dbReference type="Pfam" id="PF01070">
    <property type="entry name" value="FMN_dh"/>
    <property type="match status" value="1"/>
</dbReference>
<feature type="domain" description="FMN-dependent dehydrogenase" evidence="12">
    <location>
        <begin position="165"/>
        <end position="326"/>
    </location>
</feature>
<evidence type="ECO:0000256" key="10">
    <source>
        <dbReference type="ARBA" id="ARBA00025810"/>
    </source>
</evidence>
<dbReference type="PANTHER" id="PTHR43665:SF1">
    <property type="entry name" value="ISOPENTENYL-DIPHOSPHATE DELTA-ISOMERASE"/>
    <property type="match status" value="1"/>
</dbReference>
<dbReference type="EMBL" id="FJNE01000001">
    <property type="protein sequence ID" value="CZQ80525.1"/>
    <property type="molecule type" value="Genomic_DNA"/>
</dbReference>
<comment type="cofactor">
    <cofactor evidence="11">
        <name>Mg(2+)</name>
        <dbReference type="ChEBI" id="CHEBI:18420"/>
    </cofactor>
</comment>
<evidence type="ECO:0000256" key="3">
    <source>
        <dbReference type="ARBA" id="ARBA00022630"/>
    </source>
</evidence>
<feature type="binding site" evidence="11">
    <location>
        <position position="94"/>
    </location>
    <ligand>
        <name>FMN</name>
        <dbReference type="ChEBI" id="CHEBI:58210"/>
    </ligand>
</feature>
<dbReference type="AlphaFoldDB" id="A0A143Y6C6"/>
<keyword evidence="9 11" id="KW-0413">Isomerase</keyword>
<comment type="subunit">
    <text evidence="10 11">Homooctamer. Dimer of tetramers.</text>
</comment>
<keyword evidence="4 11" id="KW-0288">FMN</keyword>
<comment type="caution">
    <text evidence="11">Lacks conserved residue(s) required for the propagation of feature annotation.</text>
</comment>
<feature type="binding site" evidence="11">
    <location>
        <begin position="261"/>
        <end position="263"/>
    </location>
    <ligand>
        <name>FMN</name>
        <dbReference type="ChEBI" id="CHEBI:58210"/>
    </ligand>
</feature>
<evidence type="ECO:0000313" key="14">
    <source>
        <dbReference type="Proteomes" id="UP000242754"/>
    </source>
</evidence>
<dbReference type="PANTHER" id="PTHR43665">
    <property type="entry name" value="ISOPENTENYL-DIPHOSPHATE DELTA-ISOMERASE"/>
    <property type="match status" value="1"/>
</dbReference>
<feature type="binding site" evidence="11">
    <location>
        <begin position="7"/>
        <end position="8"/>
    </location>
    <ligand>
        <name>substrate</name>
    </ligand>
</feature>
<comment type="catalytic activity">
    <reaction evidence="11">
        <text>isopentenyl diphosphate = dimethylallyl diphosphate</text>
        <dbReference type="Rhea" id="RHEA:23284"/>
        <dbReference type="ChEBI" id="CHEBI:57623"/>
        <dbReference type="ChEBI" id="CHEBI:128769"/>
        <dbReference type="EC" id="5.3.3.2"/>
    </reaction>
</comment>
<feature type="binding site" evidence="11">
    <location>
        <position position="185"/>
    </location>
    <ligand>
        <name>FMN</name>
        <dbReference type="ChEBI" id="CHEBI:58210"/>
    </ligand>
</feature>
<feature type="binding site" evidence="11">
    <location>
        <begin position="64"/>
        <end position="66"/>
    </location>
    <ligand>
        <name>FMN</name>
        <dbReference type="ChEBI" id="CHEBI:58210"/>
    </ligand>
</feature>
<comment type="cofactor">
    <cofactor evidence="1 11">
        <name>FMN</name>
        <dbReference type="ChEBI" id="CHEBI:58210"/>
    </cofactor>
</comment>
<feature type="binding site" evidence="11">
    <location>
        <position position="210"/>
    </location>
    <ligand>
        <name>FMN</name>
        <dbReference type="ChEBI" id="CHEBI:58210"/>
    </ligand>
</feature>
<gene>
    <name evidence="11" type="primary">fni</name>
    <name evidence="13" type="ORF">Tpal_88</name>
</gene>
<feature type="binding site" evidence="11">
    <location>
        <position position="153"/>
    </location>
    <ligand>
        <name>substrate</name>
    </ligand>
</feature>
<comment type="cofactor">
    <cofactor evidence="11">
        <name>NADPH</name>
        <dbReference type="ChEBI" id="CHEBI:57783"/>
    </cofactor>
</comment>
<keyword evidence="8 11" id="KW-0414">Isoprene biosynthesis</keyword>
<comment type="similarity">
    <text evidence="11">Belongs to the IPP isomerase type 2 family.</text>
</comment>
<dbReference type="CDD" id="cd02811">
    <property type="entry name" value="IDI-2_FMN"/>
    <property type="match status" value="1"/>
</dbReference>
<proteinExistence type="inferred from homology"/>
<protein>
    <recommendedName>
        <fullName evidence="11">Isopentenyl-diphosphate delta-isomerase</fullName>
        <shortName evidence="11">IPP isomerase</shortName>
        <ecNumber evidence="11">5.3.3.2</ecNumber>
    </recommendedName>
    <alternativeName>
        <fullName evidence="11">Isopentenyl diphosphate:dimethylallyl diphosphate isomerase</fullName>
    </alternativeName>
    <alternativeName>
        <fullName evidence="11">Isopentenyl pyrophosphate isomerase</fullName>
    </alternativeName>
    <alternativeName>
        <fullName evidence="11">Type 2 isopentenyl diphosphate isomerase</fullName>
        <shortName evidence="11">IDI-2</shortName>
    </alternativeName>
</protein>
<dbReference type="GO" id="GO:0010181">
    <property type="term" value="F:FMN binding"/>
    <property type="evidence" value="ECO:0007669"/>
    <property type="project" value="UniProtKB-UniRule"/>
</dbReference>
<evidence type="ECO:0000256" key="4">
    <source>
        <dbReference type="ARBA" id="ARBA00022643"/>
    </source>
</evidence>
<evidence type="ECO:0000256" key="11">
    <source>
        <dbReference type="HAMAP-Rule" id="MF_00354"/>
    </source>
</evidence>
<keyword evidence="7 11" id="KW-0521">NADP</keyword>
<dbReference type="EC" id="5.3.3.2" evidence="11"/>
<sequence length="354" mass="38698">MTIDSERKDQHVAFAEQQYQDMGQADFQKMRFVHHSLPEIAVADISLETKLAGFTMAEPFYINGMTGGSEKTKSINADLAAVAKLTGLAMASGSVSAALKDPSVSDSFAIIRKVNPNGLVFANIGAHHSLENAKRAVAILEANALQIHINAPQEMIMPEGDRDFTMWLRQIEEITAHVGVPVIVKEVGFGMSRETIRQLINVGVRTIDVSGKGGTNFAAIENARRTHIAYDDLENWGQSTLISLLEAQAFQQKAEIIASGGIKNPFDIVKALSLGAKAVGLSGQFLHMVLEDGPVKTAETVAAWKEQITTIMAMLGKTSVADLQQTDVIFQRDIIDWCDMRGLDYRHYANRSNK</sequence>
<dbReference type="GO" id="GO:0008299">
    <property type="term" value="P:isoprenoid biosynthetic process"/>
    <property type="evidence" value="ECO:0007669"/>
    <property type="project" value="UniProtKB-UniRule"/>
</dbReference>
<feature type="binding site" evidence="11">
    <location>
        <position position="154"/>
    </location>
    <ligand>
        <name>Mg(2+)</name>
        <dbReference type="ChEBI" id="CHEBI:18420"/>
    </ligand>
</feature>
<evidence type="ECO:0000256" key="7">
    <source>
        <dbReference type="ARBA" id="ARBA00022857"/>
    </source>
</evidence>
<keyword evidence="2 11" id="KW-0963">Cytoplasm</keyword>
<dbReference type="InterPro" id="IPR013785">
    <property type="entry name" value="Aldolase_TIM"/>
</dbReference>
<evidence type="ECO:0000313" key="13">
    <source>
        <dbReference type="EMBL" id="CZQ80525.1"/>
    </source>
</evidence>
<feature type="binding site" evidence="11">
    <location>
        <position position="123"/>
    </location>
    <ligand>
        <name>FMN</name>
        <dbReference type="ChEBI" id="CHEBI:58210"/>
    </ligand>
</feature>